<dbReference type="PANTHER" id="PTHR28511:SF1">
    <property type="entry name" value="ENDONUCLEASE V"/>
    <property type="match status" value="1"/>
</dbReference>
<comment type="catalytic activity">
    <reaction evidence="6">
        <text>Endonucleolytic cleavage at apurinic or apyrimidinic sites to products with a 5'-phosphate.</text>
        <dbReference type="EC" id="3.1.21.7"/>
    </reaction>
</comment>
<reference evidence="8 9" key="1">
    <citation type="submission" date="2018-06" db="EMBL/GenBank/DDBJ databases">
        <title>Genomic Encyclopedia of Archaeal and Bacterial Type Strains, Phase II (KMG-II): from individual species to whole genera.</title>
        <authorList>
            <person name="Goeker M."/>
        </authorList>
    </citation>
    <scope>NUCLEOTIDE SEQUENCE [LARGE SCALE GENOMIC DNA]</scope>
    <source>
        <strain evidence="8 9">ATCC BAA-1881</strain>
    </source>
</reference>
<dbReference type="Gene3D" id="3.30.2170.10">
    <property type="entry name" value="archaeoglobus fulgidus dsm 4304 superfamily"/>
    <property type="match status" value="1"/>
</dbReference>
<keyword evidence="9" id="KW-1185">Reference proteome</keyword>
<keyword evidence="6" id="KW-0227">DNA damage</keyword>
<comment type="caution">
    <text evidence="8">The sequence shown here is derived from an EMBL/GenBank/DDBJ whole genome shotgun (WGS) entry which is preliminary data.</text>
</comment>
<dbReference type="EC" id="3.1.21.7" evidence="6"/>
<comment type="subcellular location">
    <subcellularLocation>
        <location evidence="1 6">Cytoplasm</location>
    </subcellularLocation>
</comment>
<dbReference type="AlphaFoldDB" id="A0A326UGA5"/>
<dbReference type="NCBIfam" id="NF008629">
    <property type="entry name" value="PRK11617.1"/>
    <property type="match status" value="1"/>
</dbReference>
<gene>
    <name evidence="6" type="primary">nfi</name>
    <name evidence="8" type="ORF">EI42_00986</name>
</gene>
<dbReference type="PANTHER" id="PTHR28511">
    <property type="entry name" value="ENDONUCLEASE V"/>
    <property type="match status" value="1"/>
</dbReference>
<dbReference type="GO" id="GO:0043737">
    <property type="term" value="F:deoxyribonuclease V activity"/>
    <property type="evidence" value="ECO:0007669"/>
    <property type="project" value="UniProtKB-UniRule"/>
</dbReference>
<evidence type="ECO:0000256" key="2">
    <source>
        <dbReference type="ARBA" id="ARBA00022490"/>
    </source>
</evidence>
<dbReference type="RefSeq" id="WP_111319368.1">
    <property type="nucleotide sequence ID" value="NZ_BIFX01000001.1"/>
</dbReference>
<keyword evidence="6" id="KW-0234">DNA repair</keyword>
<protein>
    <recommendedName>
        <fullName evidence="6">Endonuclease V</fullName>
        <ecNumber evidence="6">3.1.21.7</ecNumber>
    </recommendedName>
    <alternativeName>
        <fullName evidence="6">Deoxyinosine 3'endonuclease</fullName>
    </alternativeName>
    <alternativeName>
        <fullName evidence="6">Deoxyribonuclease V</fullName>
        <shortName evidence="6">DNase V</shortName>
    </alternativeName>
</protein>
<feature type="compositionally biased region" description="Basic and acidic residues" evidence="7">
    <location>
        <begin position="212"/>
        <end position="223"/>
    </location>
</feature>
<name>A0A326UGA5_THEHA</name>
<keyword evidence="6" id="KW-0479">Metal-binding</keyword>
<proteinExistence type="inferred from homology"/>
<dbReference type="OrthoDB" id="9790916at2"/>
<keyword evidence="5 6" id="KW-0378">Hydrolase</keyword>
<comment type="function">
    <text evidence="6">DNA repair enzyme involved in the repair of deaminated bases. Selectively cleaves double-stranded DNA at the second phosphodiester bond 3' to a deoxyinosine leaving behind the intact lesion on the nicked DNA.</text>
</comment>
<accession>A0A326UGA5</accession>
<dbReference type="GO" id="GO:0003727">
    <property type="term" value="F:single-stranded RNA binding"/>
    <property type="evidence" value="ECO:0007669"/>
    <property type="project" value="TreeGrafter"/>
</dbReference>
<dbReference type="Proteomes" id="UP000248806">
    <property type="component" value="Unassembled WGS sequence"/>
</dbReference>
<feature type="site" description="Interaction with target DNA" evidence="6">
    <location>
        <position position="80"/>
    </location>
</feature>
<evidence type="ECO:0000256" key="4">
    <source>
        <dbReference type="ARBA" id="ARBA00022759"/>
    </source>
</evidence>
<dbReference type="GO" id="GO:0016891">
    <property type="term" value="F:RNA endonuclease activity producing 5'-phosphomonoesters, hydrolytic mechanism"/>
    <property type="evidence" value="ECO:0007669"/>
    <property type="project" value="TreeGrafter"/>
</dbReference>
<evidence type="ECO:0000256" key="1">
    <source>
        <dbReference type="ARBA" id="ARBA00004496"/>
    </source>
</evidence>
<feature type="binding site" evidence="6">
    <location>
        <position position="42"/>
    </location>
    <ligand>
        <name>Mg(2+)</name>
        <dbReference type="ChEBI" id="CHEBI:18420"/>
    </ligand>
</feature>
<keyword evidence="3 6" id="KW-0540">Nuclease</keyword>
<dbReference type="EMBL" id="QKUF01000001">
    <property type="protein sequence ID" value="PZW36801.1"/>
    <property type="molecule type" value="Genomic_DNA"/>
</dbReference>
<comment type="similarity">
    <text evidence="6">Belongs to the endonuclease V family.</text>
</comment>
<evidence type="ECO:0000256" key="6">
    <source>
        <dbReference type="HAMAP-Rule" id="MF_00801"/>
    </source>
</evidence>
<dbReference type="GO" id="GO:0005737">
    <property type="term" value="C:cytoplasm"/>
    <property type="evidence" value="ECO:0007669"/>
    <property type="project" value="UniProtKB-SubCell"/>
</dbReference>
<sequence length="237" mass="26820">MQESLHKWNLTPEEAIALQRELAQRVILQDHVGDVRFIAGVDMAIRKETEMARAAIVLLSYPELEIIEKHVHEEPLRMPYVPGLLSFREAPSLLEVFKKLRQRPDLIMADGQGIAHPRRIGIASHLGLWLNIPTIGCAKSLLVGKYNSKELGEEAGSWVPLIDHGETIGAVVRTRSRVKPMFISPGHLVSLETSIRYVLATTKGYRLPEPTRQADKLSKEKTWMEPAEPEEQQSLWQ</sequence>
<evidence type="ECO:0000313" key="9">
    <source>
        <dbReference type="Proteomes" id="UP000248806"/>
    </source>
</evidence>
<dbReference type="InterPro" id="IPR007581">
    <property type="entry name" value="Endonuclease-V"/>
</dbReference>
<evidence type="ECO:0000256" key="7">
    <source>
        <dbReference type="SAM" id="MobiDB-lite"/>
    </source>
</evidence>
<dbReference type="GO" id="GO:0006281">
    <property type="term" value="P:DNA repair"/>
    <property type="evidence" value="ECO:0007669"/>
    <property type="project" value="UniProtKB-UniRule"/>
</dbReference>
<evidence type="ECO:0000256" key="5">
    <source>
        <dbReference type="ARBA" id="ARBA00022801"/>
    </source>
</evidence>
<keyword evidence="4 6" id="KW-0255">Endonuclease</keyword>
<dbReference type="CDD" id="cd06559">
    <property type="entry name" value="Endonuclease_V"/>
    <property type="match status" value="1"/>
</dbReference>
<organism evidence="8 9">
    <name type="scientific">Thermosporothrix hazakensis</name>
    <dbReference type="NCBI Taxonomy" id="644383"/>
    <lineage>
        <taxon>Bacteria</taxon>
        <taxon>Bacillati</taxon>
        <taxon>Chloroflexota</taxon>
        <taxon>Ktedonobacteria</taxon>
        <taxon>Ktedonobacterales</taxon>
        <taxon>Thermosporotrichaceae</taxon>
        <taxon>Thermosporothrix</taxon>
    </lineage>
</organism>
<dbReference type="HAMAP" id="MF_00801">
    <property type="entry name" value="Endonuclease_5"/>
    <property type="match status" value="1"/>
</dbReference>
<keyword evidence="2 6" id="KW-0963">Cytoplasm</keyword>
<keyword evidence="6" id="KW-0460">Magnesium</keyword>
<dbReference type="Pfam" id="PF04493">
    <property type="entry name" value="Endonuclease_5"/>
    <property type="match status" value="1"/>
</dbReference>
<comment type="cofactor">
    <cofactor evidence="6">
        <name>Mg(2+)</name>
        <dbReference type="ChEBI" id="CHEBI:18420"/>
    </cofactor>
</comment>
<feature type="region of interest" description="Disordered" evidence="7">
    <location>
        <begin position="210"/>
        <end position="237"/>
    </location>
</feature>
<dbReference type="GO" id="GO:0000287">
    <property type="term" value="F:magnesium ion binding"/>
    <property type="evidence" value="ECO:0007669"/>
    <property type="project" value="UniProtKB-UniRule"/>
</dbReference>
<evidence type="ECO:0000313" key="8">
    <source>
        <dbReference type="EMBL" id="PZW36801.1"/>
    </source>
</evidence>
<evidence type="ECO:0000256" key="3">
    <source>
        <dbReference type="ARBA" id="ARBA00022722"/>
    </source>
</evidence>
<feature type="binding site" evidence="6">
    <location>
        <position position="110"/>
    </location>
    <ligand>
        <name>Mg(2+)</name>
        <dbReference type="ChEBI" id="CHEBI:18420"/>
    </ligand>
</feature>